<dbReference type="GO" id="GO:0003700">
    <property type="term" value="F:DNA-binding transcription factor activity"/>
    <property type="evidence" value="ECO:0007669"/>
    <property type="project" value="TreeGrafter"/>
</dbReference>
<feature type="domain" description="HTH tetR-type" evidence="5">
    <location>
        <begin position="11"/>
        <end position="71"/>
    </location>
</feature>
<keyword evidence="1" id="KW-0805">Transcription regulation</keyword>
<feature type="DNA-binding region" description="H-T-H motif" evidence="4">
    <location>
        <begin position="34"/>
        <end position="53"/>
    </location>
</feature>
<reference evidence="6 7" key="1">
    <citation type="submission" date="2019-05" db="EMBL/GenBank/DDBJ databases">
        <title>Draft genome sequence of Nonomuraea turkmeniaca DSM 43926.</title>
        <authorList>
            <person name="Saricaoglu S."/>
            <person name="Isik K."/>
        </authorList>
    </citation>
    <scope>NUCLEOTIDE SEQUENCE [LARGE SCALE GENOMIC DNA]</scope>
    <source>
        <strain evidence="6 7">DSM 43926</strain>
    </source>
</reference>
<dbReference type="SUPFAM" id="SSF46689">
    <property type="entry name" value="Homeodomain-like"/>
    <property type="match status" value="1"/>
</dbReference>
<dbReference type="OrthoDB" id="9796019at2"/>
<dbReference type="Gene3D" id="1.10.357.10">
    <property type="entry name" value="Tetracycline Repressor, domain 2"/>
    <property type="match status" value="1"/>
</dbReference>
<dbReference type="InterPro" id="IPR009057">
    <property type="entry name" value="Homeodomain-like_sf"/>
</dbReference>
<dbReference type="GO" id="GO:0000976">
    <property type="term" value="F:transcription cis-regulatory region binding"/>
    <property type="evidence" value="ECO:0007669"/>
    <property type="project" value="TreeGrafter"/>
</dbReference>
<dbReference type="PROSITE" id="PS50977">
    <property type="entry name" value="HTH_TETR_2"/>
    <property type="match status" value="1"/>
</dbReference>
<dbReference type="AlphaFoldDB" id="A0A5S4FWB0"/>
<evidence type="ECO:0000256" key="3">
    <source>
        <dbReference type="ARBA" id="ARBA00023163"/>
    </source>
</evidence>
<evidence type="ECO:0000256" key="1">
    <source>
        <dbReference type="ARBA" id="ARBA00023015"/>
    </source>
</evidence>
<dbReference type="PRINTS" id="PR00455">
    <property type="entry name" value="HTHTETR"/>
</dbReference>
<dbReference type="InterPro" id="IPR036271">
    <property type="entry name" value="Tet_transcr_reg_TetR-rel_C_sf"/>
</dbReference>
<accession>A0A5S4FWB0</accession>
<dbReference type="Pfam" id="PF00440">
    <property type="entry name" value="TetR_N"/>
    <property type="match status" value="1"/>
</dbReference>
<evidence type="ECO:0000259" key="5">
    <source>
        <dbReference type="PROSITE" id="PS50977"/>
    </source>
</evidence>
<dbReference type="Gene3D" id="1.10.10.60">
    <property type="entry name" value="Homeodomain-like"/>
    <property type="match status" value="1"/>
</dbReference>
<sequence>MPPVKRPRSSPAREVEILETVLRLVAHDGYDAVTMDAVAAAAHASKATLYRRWPSKADMIVDAVRRHIGTVAVPVPTGTLRGDLIQVLSQVAEQLTSDDLALQLIAPAHHDPELMKALEIKVREPARIVMRILLERAVAQGELTSLSEPDLPHDVAMPMLLDALLWGRPVDADLVAHIVDRVLLPLLEAWSTVG</sequence>
<dbReference type="EMBL" id="VCKY01000006">
    <property type="protein sequence ID" value="TMR24938.1"/>
    <property type="molecule type" value="Genomic_DNA"/>
</dbReference>
<proteinExistence type="predicted"/>
<evidence type="ECO:0000256" key="4">
    <source>
        <dbReference type="PROSITE-ProRule" id="PRU00335"/>
    </source>
</evidence>
<dbReference type="PANTHER" id="PTHR30055">
    <property type="entry name" value="HTH-TYPE TRANSCRIPTIONAL REGULATOR RUTR"/>
    <property type="match status" value="1"/>
</dbReference>
<dbReference type="SUPFAM" id="SSF48498">
    <property type="entry name" value="Tetracyclin repressor-like, C-terminal domain"/>
    <property type="match status" value="1"/>
</dbReference>
<dbReference type="InterPro" id="IPR023772">
    <property type="entry name" value="DNA-bd_HTH_TetR-type_CS"/>
</dbReference>
<comment type="caution">
    <text evidence="6">The sequence shown here is derived from an EMBL/GenBank/DDBJ whole genome shotgun (WGS) entry which is preliminary data.</text>
</comment>
<keyword evidence="7" id="KW-1185">Reference proteome</keyword>
<dbReference type="Proteomes" id="UP000309128">
    <property type="component" value="Unassembled WGS sequence"/>
</dbReference>
<evidence type="ECO:0000256" key="2">
    <source>
        <dbReference type="ARBA" id="ARBA00023125"/>
    </source>
</evidence>
<dbReference type="Pfam" id="PF16859">
    <property type="entry name" value="TetR_C_11"/>
    <property type="match status" value="1"/>
</dbReference>
<dbReference type="PROSITE" id="PS01081">
    <property type="entry name" value="HTH_TETR_1"/>
    <property type="match status" value="1"/>
</dbReference>
<dbReference type="InterPro" id="IPR001647">
    <property type="entry name" value="HTH_TetR"/>
</dbReference>
<dbReference type="PANTHER" id="PTHR30055:SF148">
    <property type="entry name" value="TETR-FAMILY TRANSCRIPTIONAL REGULATOR"/>
    <property type="match status" value="1"/>
</dbReference>
<name>A0A5S4FWB0_9ACTN</name>
<protein>
    <submittedName>
        <fullName evidence="6">TetR/AcrR family transcriptional regulator</fullName>
    </submittedName>
</protein>
<gene>
    <name evidence="6" type="ORF">ETD86_03160</name>
</gene>
<dbReference type="InterPro" id="IPR050109">
    <property type="entry name" value="HTH-type_TetR-like_transc_reg"/>
</dbReference>
<keyword evidence="3" id="KW-0804">Transcription</keyword>
<organism evidence="6 7">
    <name type="scientific">Nonomuraea turkmeniaca</name>
    <dbReference type="NCBI Taxonomy" id="103838"/>
    <lineage>
        <taxon>Bacteria</taxon>
        <taxon>Bacillati</taxon>
        <taxon>Actinomycetota</taxon>
        <taxon>Actinomycetes</taxon>
        <taxon>Streptosporangiales</taxon>
        <taxon>Streptosporangiaceae</taxon>
        <taxon>Nonomuraea</taxon>
    </lineage>
</organism>
<evidence type="ECO:0000313" key="6">
    <source>
        <dbReference type="EMBL" id="TMR24938.1"/>
    </source>
</evidence>
<dbReference type="InterPro" id="IPR011075">
    <property type="entry name" value="TetR_C"/>
</dbReference>
<dbReference type="RefSeq" id="WP_138664550.1">
    <property type="nucleotide sequence ID" value="NZ_VCKY01000006.1"/>
</dbReference>
<keyword evidence="2 4" id="KW-0238">DNA-binding</keyword>
<evidence type="ECO:0000313" key="7">
    <source>
        <dbReference type="Proteomes" id="UP000309128"/>
    </source>
</evidence>